<sequence length="181" mass="21136">MVSNPQIEKFFKEEIRHYQAKSFSFAFVQQHHLSLQELLTYSFHTDDQIAFRAAWLLEHVMLKEHQLLSTIYDDFIGLLPQQTNWSAIRSYTKLLMIATDKKTAKKSTPTQEEIIIETVFSWMIDPKCPVATRVNCMDVLYNLSSKHPWIKDELAAQIQYHLRNPSAALASRGNRVLKRIL</sequence>
<proteinExistence type="predicted"/>
<name>A0A1X7I7G3_9SPHI</name>
<evidence type="ECO:0008006" key="3">
    <source>
        <dbReference type="Google" id="ProtNLM"/>
    </source>
</evidence>
<dbReference type="EMBL" id="FXAU01000001">
    <property type="protein sequence ID" value="SMG10278.1"/>
    <property type="molecule type" value="Genomic_DNA"/>
</dbReference>
<dbReference type="OrthoDB" id="979487at2"/>
<dbReference type="Proteomes" id="UP000192980">
    <property type="component" value="Unassembled WGS sequence"/>
</dbReference>
<reference evidence="1 2" key="1">
    <citation type="submission" date="2017-04" db="EMBL/GenBank/DDBJ databases">
        <authorList>
            <person name="Afonso C.L."/>
            <person name="Miller P.J."/>
            <person name="Scott M.A."/>
            <person name="Spackman E."/>
            <person name="Goraichik I."/>
            <person name="Dimitrov K.M."/>
            <person name="Suarez D.L."/>
            <person name="Swayne D.E."/>
        </authorList>
    </citation>
    <scope>NUCLEOTIDE SEQUENCE [LARGE SCALE GENOMIC DNA]</scope>
    <source>
        <strain evidence="1 2">DSM 22418</strain>
    </source>
</reference>
<dbReference type="AlphaFoldDB" id="A0A1X7I7G3"/>
<keyword evidence="2" id="KW-1185">Reference proteome</keyword>
<gene>
    <name evidence="1" type="ORF">SAMN05660862_0526</name>
</gene>
<organism evidence="1 2">
    <name type="scientific">Sphingobacterium psychroaquaticum</name>
    <dbReference type="NCBI Taxonomy" id="561061"/>
    <lineage>
        <taxon>Bacteria</taxon>
        <taxon>Pseudomonadati</taxon>
        <taxon>Bacteroidota</taxon>
        <taxon>Sphingobacteriia</taxon>
        <taxon>Sphingobacteriales</taxon>
        <taxon>Sphingobacteriaceae</taxon>
        <taxon>Sphingobacterium</taxon>
    </lineage>
</organism>
<evidence type="ECO:0000313" key="1">
    <source>
        <dbReference type="EMBL" id="SMG10278.1"/>
    </source>
</evidence>
<protein>
    <recommendedName>
        <fullName evidence="3">DNA alkylation repair enzyme</fullName>
    </recommendedName>
</protein>
<dbReference type="RefSeq" id="WP_085471397.1">
    <property type="nucleotide sequence ID" value="NZ_FXAU01000001.1"/>
</dbReference>
<accession>A0A1X7I7G3</accession>
<dbReference type="STRING" id="561061.SAMN05660862_0526"/>
<evidence type="ECO:0000313" key="2">
    <source>
        <dbReference type="Proteomes" id="UP000192980"/>
    </source>
</evidence>